<accession>A0A9D4HCG3</accession>
<gene>
    <name evidence="1" type="ORF">DPMN_104120</name>
</gene>
<evidence type="ECO:0000313" key="1">
    <source>
        <dbReference type="EMBL" id="KAH3830864.1"/>
    </source>
</evidence>
<evidence type="ECO:0000313" key="2">
    <source>
        <dbReference type="Proteomes" id="UP000828390"/>
    </source>
</evidence>
<comment type="caution">
    <text evidence="1">The sequence shown here is derived from an EMBL/GenBank/DDBJ whole genome shotgun (WGS) entry which is preliminary data.</text>
</comment>
<proteinExistence type="predicted"/>
<protein>
    <submittedName>
        <fullName evidence="1">Uncharacterized protein</fullName>
    </submittedName>
</protein>
<organism evidence="1 2">
    <name type="scientific">Dreissena polymorpha</name>
    <name type="common">Zebra mussel</name>
    <name type="synonym">Mytilus polymorpha</name>
    <dbReference type="NCBI Taxonomy" id="45954"/>
    <lineage>
        <taxon>Eukaryota</taxon>
        <taxon>Metazoa</taxon>
        <taxon>Spiralia</taxon>
        <taxon>Lophotrochozoa</taxon>
        <taxon>Mollusca</taxon>
        <taxon>Bivalvia</taxon>
        <taxon>Autobranchia</taxon>
        <taxon>Heteroconchia</taxon>
        <taxon>Euheterodonta</taxon>
        <taxon>Imparidentia</taxon>
        <taxon>Neoheterodontei</taxon>
        <taxon>Myida</taxon>
        <taxon>Dreissenoidea</taxon>
        <taxon>Dreissenidae</taxon>
        <taxon>Dreissena</taxon>
    </lineage>
</organism>
<reference evidence="1" key="1">
    <citation type="journal article" date="2019" name="bioRxiv">
        <title>The Genome of the Zebra Mussel, Dreissena polymorpha: A Resource for Invasive Species Research.</title>
        <authorList>
            <person name="McCartney M.A."/>
            <person name="Auch B."/>
            <person name="Kono T."/>
            <person name="Mallez S."/>
            <person name="Zhang Y."/>
            <person name="Obille A."/>
            <person name="Becker A."/>
            <person name="Abrahante J.E."/>
            <person name="Garbe J."/>
            <person name="Badalamenti J.P."/>
            <person name="Herman A."/>
            <person name="Mangelson H."/>
            <person name="Liachko I."/>
            <person name="Sullivan S."/>
            <person name="Sone E.D."/>
            <person name="Koren S."/>
            <person name="Silverstein K.A.T."/>
            <person name="Beckman K.B."/>
            <person name="Gohl D.M."/>
        </authorList>
    </citation>
    <scope>NUCLEOTIDE SEQUENCE</scope>
    <source>
        <strain evidence="1">Duluth1</strain>
        <tissue evidence="1">Whole animal</tissue>
    </source>
</reference>
<keyword evidence="2" id="KW-1185">Reference proteome</keyword>
<sequence length="106" mass="12134">MKPSWRRRNPTLPVSIFLFRVPHRSKVIPDLEGPAFARDRFHVAHQKVGEFDRALTLATVAFRDLPYAYAAEQAVTKFCQGLLDKDVGKHVSMQLRILIGDAMNRM</sequence>
<dbReference type="EMBL" id="JAIWYP010000004">
    <property type="protein sequence ID" value="KAH3830864.1"/>
    <property type="molecule type" value="Genomic_DNA"/>
</dbReference>
<dbReference type="Proteomes" id="UP000828390">
    <property type="component" value="Unassembled WGS sequence"/>
</dbReference>
<dbReference type="AlphaFoldDB" id="A0A9D4HCG3"/>
<name>A0A9D4HCG3_DREPO</name>
<reference evidence="1" key="2">
    <citation type="submission" date="2020-11" db="EMBL/GenBank/DDBJ databases">
        <authorList>
            <person name="McCartney M.A."/>
            <person name="Auch B."/>
            <person name="Kono T."/>
            <person name="Mallez S."/>
            <person name="Becker A."/>
            <person name="Gohl D.M."/>
            <person name="Silverstein K.A.T."/>
            <person name="Koren S."/>
            <person name="Bechman K.B."/>
            <person name="Herman A."/>
            <person name="Abrahante J.E."/>
            <person name="Garbe J."/>
        </authorList>
    </citation>
    <scope>NUCLEOTIDE SEQUENCE</scope>
    <source>
        <strain evidence="1">Duluth1</strain>
        <tissue evidence="1">Whole animal</tissue>
    </source>
</reference>